<dbReference type="CDD" id="cd01673">
    <property type="entry name" value="dNK"/>
    <property type="match status" value="1"/>
</dbReference>
<evidence type="ECO:0000259" key="1">
    <source>
        <dbReference type="Pfam" id="PF01712"/>
    </source>
</evidence>
<dbReference type="OrthoDB" id="9776634at2"/>
<dbReference type="GO" id="GO:0005737">
    <property type="term" value="C:cytoplasm"/>
    <property type="evidence" value="ECO:0007669"/>
    <property type="project" value="TreeGrafter"/>
</dbReference>
<sequence length="219" mass="26331">MDNNSELRYIAVEGVIGAGKTALAKKLKARLDARIVLEQFETNPFLEKFYNDRRRYAFQTQMFFLINRFKQQEELIQEDLFLNYIVSDYIFEKDRIFAYLNLTGDELKLYESLYPLLARTLRKPDLVVFLQSSIDRLMFNIKKRGRAVEKNLTRSYIEELSDAYNHFFFRYNSTPLLIVNSTEIDFVNNENDFEELFRQIFREDRGLIEYFNPETRRVL</sequence>
<dbReference type="AlphaFoldDB" id="I0AM71"/>
<gene>
    <name evidence="2" type="primary">dgk</name>
    <name evidence="2" type="ordered locus">IALB_2375</name>
</gene>
<dbReference type="PANTHER" id="PTHR10513:SF46">
    <property type="entry name" value="DEOXYGUANOSINE KINASE"/>
    <property type="match status" value="1"/>
</dbReference>
<dbReference type="GO" id="GO:0005524">
    <property type="term" value="F:ATP binding"/>
    <property type="evidence" value="ECO:0007669"/>
    <property type="project" value="InterPro"/>
</dbReference>
<dbReference type="HOGENOM" id="CLU_030466_2_0_10"/>
<evidence type="ECO:0000313" key="2">
    <source>
        <dbReference type="EMBL" id="AFH50078.1"/>
    </source>
</evidence>
<dbReference type="STRING" id="945713.IALB_2375"/>
<name>I0AM71_IGNAJ</name>
<dbReference type="SUPFAM" id="SSF52540">
    <property type="entry name" value="P-loop containing nucleoside triphosphate hydrolases"/>
    <property type="match status" value="1"/>
</dbReference>
<dbReference type="eggNOG" id="COG1428">
    <property type="taxonomic scope" value="Bacteria"/>
</dbReference>
<dbReference type="PIRSF" id="PIRSF000705">
    <property type="entry name" value="DNK"/>
    <property type="match status" value="1"/>
</dbReference>
<dbReference type="InterPro" id="IPR027417">
    <property type="entry name" value="P-loop_NTPase"/>
</dbReference>
<dbReference type="RefSeq" id="WP_014561221.1">
    <property type="nucleotide sequence ID" value="NC_017464.1"/>
</dbReference>
<organism evidence="2 3">
    <name type="scientific">Ignavibacterium album (strain DSM 19864 / JCM 16511 / NBRC 101810 / Mat9-16)</name>
    <dbReference type="NCBI Taxonomy" id="945713"/>
    <lineage>
        <taxon>Bacteria</taxon>
        <taxon>Pseudomonadati</taxon>
        <taxon>Ignavibacteriota</taxon>
        <taxon>Ignavibacteria</taxon>
        <taxon>Ignavibacteriales</taxon>
        <taxon>Ignavibacteriaceae</taxon>
        <taxon>Ignavibacterium</taxon>
    </lineage>
</organism>
<dbReference type="Proteomes" id="UP000007394">
    <property type="component" value="Chromosome"/>
</dbReference>
<keyword evidence="3" id="KW-1185">Reference proteome</keyword>
<evidence type="ECO:0000313" key="3">
    <source>
        <dbReference type="Proteomes" id="UP000007394"/>
    </source>
</evidence>
<dbReference type="PANTHER" id="PTHR10513">
    <property type="entry name" value="DEOXYNUCLEOSIDE KINASE"/>
    <property type="match status" value="1"/>
</dbReference>
<dbReference type="Pfam" id="PF01712">
    <property type="entry name" value="dNK"/>
    <property type="match status" value="1"/>
</dbReference>
<dbReference type="Gene3D" id="3.40.50.300">
    <property type="entry name" value="P-loop containing nucleotide triphosphate hydrolases"/>
    <property type="match status" value="1"/>
</dbReference>
<protein>
    <submittedName>
        <fullName evidence="2">Deoxynucleoside kinase</fullName>
    </submittedName>
</protein>
<dbReference type="GO" id="GO:0019136">
    <property type="term" value="F:deoxynucleoside kinase activity"/>
    <property type="evidence" value="ECO:0007669"/>
    <property type="project" value="InterPro"/>
</dbReference>
<dbReference type="InterPro" id="IPR031314">
    <property type="entry name" value="DNK_dom"/>
</dbReference>
<accession>I0AM71</accession>
<dbReference type="InterPro" id="IPR002624">
    <property type="entry name" value="DCK/DGK"/>
</dbReference>
<keyword evidence="2" id="KW-0418">Kinase</keyword>
<proteinExistence type="predicted"/>
<reference evidence="2 3" key="1">
    <citation type="journal article" date="2012" name="Front. Microbiol.">
        <title>Complete genome of Ignavibacterium album, a metabolically versatile, flagellated, facultative anaerobe from the phylum Chlorobi.</title>
        <authorList>
            <person name="Liu Z."/>
            <person name="Frigaard N.-U."/>
            <person name="Vogl K."/>
            <person name="Iino T."/>
            <person name="Ohkuma M."/>
            <person name="Overmann J."/>
            <person name="Bryant D.A."/>
        </authorList>
    </citation>
    <scope>NUCLEOTIDE SEQUENCE [LARGE SCALE GENOMIC DNA]</scope>
    <source>
        <strain evidence="3">DSM 19864 / JCM 16511 / NBRC 101810 / Mat9-16</strain>
    </source>
</reference>
<feature type="domain" description="Deoxynucleoside kinase" evidence="1">
    <location>
        <begin position="10"/>
        <end position="200"/>
    </location>
</feature>
<keyword evidence="2" id="KW-0808">Transferase</keyword>
<dbReference type="EMBL" id="CP003418">
    <property type="protein sequence ID" value="AFH50078.1"/>
    <property type="molecule type" value="Genomic_DNA"/>
</dbReference>
<dbReference type="InterPro" id="IPR050566">
    <property type="entry name" value="Deoxyribonucleoside_kinase"/>
</dbReference>
<dbReference type="KEGG" id="ial:IALB_2375"/>